<keyword evidence="4 6" id="KW-0472">Membrane</keyword>
<name>A0A4U0XE94_9PEZI</name>
<dbReference type="GO" id="GO:0022857">
    <property type="term" value="F:transmembrane transporter activity"/>
    <property type="evidence" value="ECO:0007669"/>
    <property type="project" value="InterPro"/>
</dbReference>
<dbReference type="InterPro" id="IPR011701">
    <property type="entry name" value="MFS"/>
</dbReference>
<feature type="transmembrane region" description="Helical" evidence="6">
    <location>
        <begin position="394"/>
        <end position="415"/>
    </location>
</feature>
<evidence type="ECO:0000259" key="7">
    <source>
        <dbReference type="PROSITE" id="PS50850"/>
    </source>
</evidence>
<feature type="transmembrane region" description="Helical" evidence="6">
    <location>
        <begin position="178"/>
        <end position="199"/>
    </location>
</feature>
<proteinExistence type="predicted"/>
<feature type="transmembrane region" description="Helical" evidence="6">
    <location>
        <begin position="352"/>
        <end position="373"/>
    </location>
</feature>
<dbReference type="GO" id="GO:0005886">
    <property type="term" value="C:plasma membrane"/>
    <property type="evidence" value="ECO:0007669"/>
    <property type="project" value="TreeGrafter"/>
</dbReference>
<dbReference type="STRING" id="329884.A0A4U0XE94"/>
<dbReference type="Gene3D" id="1.20.1250.20">
    <property type="entry name" value="MFS general substrate transporter like domains"/>
    <property type="match status" value="1"/>
</dbReference>
<dbReference type="InterPro" id="IPR036259">
    <property type="entry name" value="MFS_trans_sf"/>
</dbReference>
<keyword evidence="3 6" id="KW-1133">Transmembrane helix</keyword>
<feature type="transmembrane region" description="Helical" evidence="6">
    <location>
        <begin position="489"/>
        <end position="510"/>
    </location>
</feature>
<comment type="subcellular location">
    <subcellularLocation>
        <location evidence="1">Membrane</location>
        <topology evidence="1">Multi-pass membrane protein</topology>
    </subcellularLocation>
</comment>
<feature type="transmembrane region" description="Helical" evidence="6">
    <location>
        <begin position="155"/>
        <end position="172"/>
    </location>
</feature>
<keyword evidence="9" id="KW-1185">Reference proteome</keyword>
<dbReference type="PANTHER" id="PTHR23502">
    <property type="entry name" value="MAJOR FACILITATOR SUPERFAMILY"/>
    <property type="match status" value="1"/>
</dbReference>
<evidence type="ECO:0000256" key="5">
    <source>
        <dbReference type="SAM" id="MobiDB-lite"/>
    </source>
</evidence>
<gene>
    <name evidence="8" type="ORF">B0A55_04487</name>
</gene>
<dbReference type="SUPFAM" id="SSF103473">
    <property type="entry name" value="MFS general substrate transporter"/>
    <property type="match status" value="1"/>
</dbReference>
<feature type="transmembrane region" description="Helical" evidence="6">
    <location>
        <begin position="84"/>
        <end position="106"/>
    </location>
</feature>
<evidence type="ECO:0000256" key="4">
    <source>
        <dbReference type="ARBA" id="ARBA00023136"/>
    </source>
</evidence>
<feature type="transmembrane region" description="Helical" evidence="6">
    <location>
        <begin position="211"/>
        <end position="235"/>
    </location>
</feature>
<evidence type="ECO:0000313" key="9">
    <source>
        <dbReference type="Proteomes" id="UP000309340"/>
    </source>
</evidence>
<feature type="transmembrane region" description="Helical" evidence="6">
    <location>
        <begin position="126"/>
        <end position="148"/>
    </location>
</feature>
<comment type="caution">
    <text evidence="8">The sequence shown here is derived from an EMBL/GenBank/DDBJ whole genome shotgun (WGS) entry which is preliminary data.</text>
</comment>
<evidence type="ECO:0000256" key="2">
    <source>
        <dbReference type="ARBA" id="ARBA00022692"/>
    </source>
</evidence>
<protein>
    <recommendedName>
        <fullName evidence="7">Major facilitator superfamily (MFS) profile domain-containing protein</fullName>
    </recommendedName>
</protein>
<dbReference type="AlphaFoldDB" id="A0A4U0XE94"/>
<keyword evidence="2 6" id="KW-0812">Transmembrane</keyword>
<evidence type="ECO:0000313" key="8">
    <source>
        <dbReference type="EMBL" id="TKA73868.1"/>
    </source>
</evidence>
<feature type="transmembrane region" description="Helical" evidence="6">
    <location>
        <begin position="313"/>
        <end position="340"/>
    </location>
</feature>
<feature type="region of interest" description="Disordered" evidence="5">
    <location>
        <begin position="1"/>
        <end position="29"/>
    </location>
</feature>
<dbReference type="InterPro" id="IPR020846">
    <property type="entry name" value="MFS_dom"/>
</dbReference>
<dbReference type="OrthoDB" id="2533084at2759"/>
<feature type="compositionally biased region" description="Polar residues" evidence="5">
    <location>
        <begin position="14"/>
        <end position="26"/>
    </location>
</feature>
<dbReference type="EMBL" id="NAJQ01000248">
    <property type="protein sequence ID" value="TKA73868.1"/>
    <property type="molecule type" value="Genomic_DNA"/>
</dbReference>
<dbReference type="Pfam" id="PF07690">
    <property type="entry name" value="MFS_1"/>
    <property type="match status" value="1"/>
</dbReference>
<evidence type="ECO:0000256" key="6">
    <source>
        <dbReference type="SAM" id="Phobius"/>
    </source>
</evidence>
<dbReference type="Proteomes" id="UP000309340">
    <property type="component" value="Unassembled WGS sequence"/>
</dbReference>
<evidence type="ECO:0000256" key="1">
    <source>
        <dbReference type="ARBA" id="ARBA00004141"/>
    </source>
</evidence>
<accession>A0A4U0XE94</accession>
<feature type="transmembrane region" description="Helical" evidence="6">
    <location>
        <begin position="241"/>
        <end position="261"/>
    </location>
</feature>
<dbReference type="PROSITE" id="PS50850">
    <property type="entry name" value="MFS"/>
    <property type="match status" value="1"/>
</dbReference>
<sequence length="529" mass="58292">MADTVDLPEKYATNAETTSAGSSNSPAAEVNEMREALDGYVLDPAQYPDNASGLKLSEDGRHVLIPQPTDSPDDPLNWSARKKAVTLIIIAYIAALADYTGGTAIITRLSQDNSEWNMTAAAVQKAVVGNIFAIGACGLFVVAFANYFGRLPVALVFQIVFFATCAWSAAATSFESYLAARIVNGLFCSVGQGGALMWIKDLFFFHQHARAINWVEFSIITSPYLGPLITAFIVSGTTWRWAFWLCTILAGIALILTVFFLDETLYTRSTPESERVPKGSRIQRLIGIDQAKSFHQRSLTESLMRPIVAITKLPVLLTTVYYFLNFAWVIGVNTTVSIWLTEFYGFTPRDIGYFYFFGIIGPLIGWFAGHWLHDTVGRLYARRHDGHIDPEARLIIAYPATALLFVSVIVIGFALQHQWHYMVLAVFSAVQTIGVMIVTTAINAYLLDCYPEGSGEVGAWVTASRNWSGFMATFIQIEWVTSAGPATAFGAQAGITGASIIILIILQLYGKKLRKWQGRMVFSKQSKVL</sequence>
<feature type="domain" description="Major facilitator superfamily (MFS) profile" evidence="7">
    <location>
        <begin position="87"/>
        <end position="515"/>
    </location>
</feature>
<dbReference type="PANTHER" id="PTHR23502:SF187">
    <property type="entry name" value="TRANSPORTER, PUTATIVE (AFU_ORTHOLOGUE AFUA_2G17840)-RELATED"/>
    <property type="match status" value="1"/>
</dbReference>
<evidence type="ECO:0000256" key="3">
    <source>
        <dbReference type="ARBA" id="ARBA00022989"/>
    </source>
</evidence>
<organism evidence="8 9">
    <name type="scientific">Friedmanniomyces simplex</name>
    <dbReference type="NCBI Taxonomy" id="329884"/>
    <lineage>
        <taxon>Eukaryota</taxon>
        <taxon>Fungi</taxon>
        <taxon>Dikarya</taxon>
        <taxon>Ascomycota</taxon>
        <taxon>Pezizomycotina</taxon>
        <taxon>Dothideomycetes</taxon>
        <taxon>Dothideomycetidae</taxon>
        <taxon>Mycosphaerellales</taxon>
        <taxon>Teratosphaeriaceae</taxon>
        <taxon>Friedmanniomyces</taxon>
    </lineage>
</organism>
<feature type="transmembrane region" description="Helical" evidence="6">
    <location>
        <begin position="421"/>
        <end position="445"/>
    </location>
</feature>
<reference evidence="8 9" key="1">
    <citation type="submission" date="2017-03" db="EMBL/GenBank/DDBJ databases">
        <title>Genomes of endolithic fungi from Antarctica.</title>
        <authorList>
            <person name="Coleine C."/>
            <person name="Masonjones S."/>
            <person name="Stajich J.E."/>
        </authorList>
    </citation>
    <scope>NUCLEOTIDE SEQUENCE [LARGE SCALE GENOMIC DNA]</scope>
    <source>
        <strain evidence="8 9">CCFEE 5184</strain>
    </source>
</reference>